<keyword evidence="1" id="KW-0597">Phosphoprotein</keyword>
<dbReference type="InterPro" id="IPR016032">
    <property type="entry name" value="Sig_transdc_resp-reg_C-effctor"/>
</dbReference>
<keyword evidence="5" id="KW-0804">Transcription</keyword>
<organism evidence="10 11">
    <name type="scientific">Paenibacillus helianthi</name>
    <dbReference type="NCBI Taxonomy" id="1349432"/>
    <lineage>
        <taxon>Bacteria</taxon>
        <taxon>Bacillati</taxon>
        <taxon>Bacillota</taxon>
        <taxon>Bacilli</taxon>
        <taxon>Bacillales</taxon>
        <taxon>Paenibacillaceae</taxon>
        <taxon>Paenibacillus</taxon>
    </lineage>
</organism>
<dbReference type="PROSITE" id="PS50110">
    <property type="entry name" value="RESPONSE_REGULATORY"/>
    <property type="match status" value="1"/>
</dbReference>
<dbReference type="PROSITE" id="PS51755">
    <property type="entry name" value="OMPR_PHOB"/>
    <property type="match status" value="1"/>
</dbReference>
<keyword evidence="4 7" id="KW-0238">DNA-binding</keyword>
<reference evidence="10 11" key="1">
    <citation type="submission" date="2016-03" db="EMBL/GenBank/DDBJ databases">
        <authorList>
            <person name="Sant'Anna F.H."/>
            <person name="Ambrosini A."/>
            <person name="Souza R."/>
            <person name="Bach E."/>
            <person name="Fernandes G."/>
            <person name="Balsanelli E."/>
            <person name="Baura V.A."/>
            <person name="Souza E.M."/>
            <person name="Passaglia L."/>
        </authorList>
    </citation>
    <scope>NUCLEOTIDE SEQUENCE [LARGE SCALE GENOMIC DNA]</scope>
    <source>
        <strain evidence="10 11">P26E</strain>
    </source>
</reference>
<feature type="DNA-binding region" description="OmpR/PhoB-type" evidence="7">
    <location>
        <begin position="171"/>
        <end position="269"/>
    </location>
</feature>
<proteinExistence type="predicted"/>
<dbReference type="SUPFAM" id="SSF46894">
    <property type="entry name" value="C-terminal effector domain of the bipartite response regulators"/>
    <property type="match status" value="1"/>
</dbReference>
<name>A0ABX3EJZ2_9BACL</name>
<dbReference type="Gene3D" id="1.10.10.10">
    <property type="entry name" value="Winged helix-like DNA-binding domain superfamily/Winged helix DNA-binding domain"/>
    <property type="match status" value="1"/>
</dbReference>
<evidence type="ECO:0000256" key="3">
    <source>
        <dbReference type="ARBA" id="ARBA00023015"/>
    </source>
</evidence>
<keyword evidence="11" id="KW-1185">Reference proteome</keyword>
<dbReference type="InterPro" id="IPR011006">
    <property type="entry name" value="CheY-like_superfamily"/>
</dbReference>
<feature type="domain" description="Response regulatory" evidence="8">
    <location>
        <begin position="46"/>
        <end position="161"/>
    </location>
</feature>
<dbReference type="SMART" id="SM00862">
    <property type="entry name" value="Trans_reg_C"/>
    <property type="match status" value="1"/>
</dbReference>
<dbReference type="CDD" id="cd00383">
    <property type="entry name" value="trans_reg_C"/>
    <property type="match status" value="1"/>
</dbReference>
<accession>A0ABX3EJZ2</accession>
<dbReference type="InterPro" id="IPR039420">
    <property type="entry name" value="WalR-like"/>
</dbReference>
<dbReference type="Pfam" id="PF00486">
    <property type="entry name" value="Trans_reg_C"/>
    <property type="match status" value="1"/>
</dbReference>
<feature type="domain" description="OmpR/PhoB-type" evidence="9">
    <location>
        <begin position="171"/>
        <end position="269"/>
    </location>
</feature>
<sequence length="280" mass="31488">MAFLLYGKSKPILQRQCRCKADLMRGITVNETIAWFVSGQPAGALKGLEAGRDKGEHMNLLQALQDLGLHTAIIEDLEDLRLLLSRVEPVLLIAELDHAAEWTGWGLISDLRDQGKRIPVMVISSEAYGEAAVAAFEAGGNEYMVKPVHTGEFKCRVDNIIRLTGRHRDRSSLLLVDGLMLDPTRRMVKRDGMDLKMTPKEFDLLYYLAVNLGEVCPRDEILQQVWGYHFHADTNVVDVYIRHIRLKVDKGHKNKLIHTVRGTGYVMRAPEGAPHADTIL</sequence>
<evidence type="ECO:0000259" key="8">
    <source>
        <dbReference type="PROSITE" id="PS50110"/>
    </source>
</evidence>
<comment type="caution">
    <text evidence="6">Lacks conserved residue(s) required for the propagation of feature annotation.</text>
</comment>
<evidence type="ECO:0000256" key="1">
    <source>
        <dbReference type="ARBA" id="ARBA00022553"/>
    </source>
</evidence>
<evidence type="ECO:0000256" key="7">
    <source>
        <dbReference type="PROSITE-ProRule" id="PRU01091"/>
    </source>
</evidence>
<evidence type="ECO:0000313" key="11">
    <source>
        <dbReference type="Proteomes" id="UP000186058"/>
    </source>
</evidence>
<dbReference type="PANTHER" id="PTHR48111">
    <property type="entry name" value="REGULATOR OF RPOS"/>
    <property type="match status" value="1"/>
</dbReference>
<evidence type="ECO:0000256" key="5">
    <source>
        <dbReference type="ARBA" id="ARBA00023163"/>
    </source>
</evidence>
<evidence type="ECO:0000313" key="10">
    <source>
        <dbReference type="EMBL" id="OKP84719.1"/>
    </source>
</evidence>
<keyword evidence="2" id="KW-0902">Two-component regulatory system</keyword>
<evidence type="ECO:0000256" key="4">
    <source>
        <dbReference type="ARBA" id="ARBA00023125"/>
    </source>
</evidence>
<comment type="caution">
    <text evidence="10">The sequence shown here is derived from an EMBL/GenBank/DDBJ whole genome shotgun (WGS) entry which is preliminary data.</text>
</comment>
<evidence type="ECO:0000259" key="9">
    <source>
        <dbReference type="PROSITE" id="PS51755"/>
    </source>
</evidence>
<protein>
    <recommendedName>
        <fullName evidence="12">DNA-binding response regulator</fullName>
    </recommendedName>
</protein>
<gene>
    <name evidence="10" type="ORF">A3844_19000</name>
</gene>
<dbReference type="InterPro" id="IPR036388">
    <property type="entry name" value="WH-like_DNA-bd_sf"/>
</dbReference>
<evidence type="ECO:0000256" key="6">
    <source>
        <dbReference type="PROSITE-ProRule" id="PRU00169"/>
    </source>
</evidence>
<dbReference type="Proteomes" id="UP000186058">
    <property type="component" value="Unassembled WGS sequence"/>
</dbReference>
<dbReference type="InterPro" id="IPR001867">
    <property type="entry name" value="OmpR/PhoB-type_DNA-bd"/>
</dbReference>
<dbReference type="SUPFAM" id="SSF52172">
    <property type="entry name" value="CheY-like"/>
    <property type="match status" value="1"/>
</dbReference>
<dbReference type="Gene3D" id="3.40.50.2300">
    <property type="match status" value="1"/>
</dbReference>
<dbReference type="PANTHER" id="PTHR48111:SF56">
    <property type="entry name" value="TETRATHIONATE RESPONSE REGULATORY PROTEIN TTRR"/>
    <property type="match status" value="1"/>
</dbReference>
<dbReference type="CDD" id="cd00156">
    <property type="entry name" value="REC"/>
    <property type="match status" value="1"/>
</dbReference>
<dbReference type="EMBL" id="LVWI01000051">
    <property type="protein sequence ID" value="OKP84719.1"/>
    <property type="molecule type" value="Genomic_DNA"/>
</dbReference>
<evidence type="ECO:0008006" key="12">
    <source>
        <dbReference type="Google" id="ProtNLM"/>
    </source>
</evidence>
<keyword evidence="3" id="KW-0805">Transcription regulation</keyword>
<evidence type="ECO:0000256" key="2">
    <source>
        <dbReference type="ARBA" id="ARBA00023012"/>
    </source>
</evidence>
<dbReference type="InterPro" id="IPR001789">
    <property type="entry name" value="Sig_transdc_resp-reg_receiver"/>
</dbReference>